<dbReference type="InterPro" id="IPR050209">
    <property type="entry name" value="Rab_GTPases_membrane_traffic"/>
</dbReference>
<dbReference type="Pfam" id="PF00071">
    <property type="entry name" value="Ras"/>
    <property type="match status" value="1"/>
</dbReference>
<comment type="caution">
    <text evidence="3">The sequence shown here is derived from an EMBL/GenBank/DDBJ whole genome shotgun (WGS) entry which is preliminary data.</text>
</comment>
<comment type="similarity">
    <text evidence="1">Belongs to the small GTPase superfamily. Rab family.</text>
</comment>
<dbReference type="SMART" id="SM00174">
    <property type="entry name" value="RHO"/>
    <property type="match status" value="1"/>
</dbReference>
<dbReference type="SUPFAM" id="SSF52540">
    <property type="entry name" value="P-loop containing nucleoside triphosphate hydrolases"/>
    <property type="match status" value="1"/>
</dbReference>
<gene>
    <name evidence="3" type="ORF">BpHYR1_047958</name>
</gene>
<dbReference type="Gene3D" id="3.40.50.300">
    <property type="entry name" value="P-loop containing nucleotide triphosphate hydrolases"/>
    <property type="match status" value="1"/>
</dbReference>
<dbReference type="PROSITE" id="PS51421">
    <property type="entry name" value="RAS"/>
    <property type="match status" value="1"/>
</dbReference>
<dbReference type="EMBL" id="REGN01000078">
    <property type="protein sequence ID" value="RNA44650.1"/>
    <property type="molecule type" value="Genomic_DNA"/>
</dbReference>
<dbReference type="Proteomes" id="UP000276133">
    <property type="component" value="Unassembled WGS sequence"/>
</dbReference>
<feature type="non-terminal residue" evidence="3">
    <location>
        <position position="1"/>
    </location>
</feature>
<evidence type="ECO:0000256" key="1">
    <source>
        <dbReference type="ARBA" id="ARBA00006270"/>
    </source>
</evidence>
<accession>A0A3M7T9Z5</accession>
<evidence type="ECO:0000313" key="4">
    <source>
        <dbReference type="Proteomes" id="UP000276133"/>
    </source>
</evidence>
<dbReference type="PROSITE" id="PS51419">
    <property type="entry name" value="RAB"/>
    <property type="match status" value="1"/>
</dbReference>
<feature type="region of interest" description="Disordered" evidence="2">
    <location>
        <begin position="169"/>
        <end position="200"/>
    </location>
</feature>
<dbReference type="STRING" id="10195.A0A3M7T9Z5"/>
<evidence type="ECO:0000313" key="3">
    <source>
        <dbReference type="EMBL" id="RNA44650.1"/>
    </source>
</evidence>
<proteinExistence type="inferred from homology"/>
<dbReference type="AlphaFoldDB" id="A0A3M7T9Z5"/>
<evidence type="ECO:0000256" key="2">
    <source>
        <dbReference type="SAM" id="MobiDB-lite"/>
    </source>
</evidence>
<keyword evidence="4" id="KW-1185">Reference proteome</keyword>
<dbReference type="GO" id="GO:0003924">
    <property type="term" value="F:GTPase activity"/>
    <property type="evidence" value="ECO:0007669"/>
    <property type="project" value="InterPro"/>
</dbReference>
<sequence length="200" mass="22938">CFRVLYENLVGVDFYARIIEIRPGVRVKLQIWDTAGQERFRSITRSYYRNSVGALLLYDITNFDSFEHVSDWLNEAKKQIEPNNAVFMLVGTKQDKEHLREVPTETAQQFADYHNLLFIETSSKTGDNVEKAFAELGVRVYEQLEEGKFRIEEGWDGIKNGYNMKAATNGMNRKGPSISLVDASNESDSSSESKEKKRCC</sequence>
<dbReference type="NCBIfam" id="TIGR00231">
    <property type="entry name" value="small_GTP"/>
    <property type="match status" value="1"/>
</dbReference>
<organism evidence="3 4">
    <name type="scientific">Brachionus plicatilis</name>
    <name type="common">Marine rotifer</name>
    <name type="synonym">Brachionus muelleri</name>
    <dbReference type="NCBI Taxonomy" id="10195"/>
    <lineage>
        <taxon>Eukaryota</taxon>
        <taxon>Metazoa</taxon>
        <taxon>Spiralia</taxon>
        <taxon>Gnathifera</taxon>
        <taxon>Rotifera</taxon>
        <taxon>Eurotatoria</taxon>
        <taxon>Monogononta</taxon>
        <taxon>Pseudotrocha</taxon>
        <taxon>Ploima</taxon>
        <taxon>Brachionidae</taxon>
        <taxon>Brachionus</taxon>
    </lineage>
</organism>
<dbReference type="PRINTS" id="PR00449">
    <property type="entry name" value="RASTRNSFRMNG"/>
</dbReference>
<dbReference type="PANTHER" id="PTHR47979">
    <property type="entry name" value="DRAB11-RELATED"/>
    <property type="match status" value="1"/>
</dbReference>
<dbReference type="SMART" id="SM00175">
    <property type="entry name" value="RAB"/>
    <property type="match status" value="1"/>
</dbReference>
<name>A0A3M7T9Z5_BRAPC</name>
<dbReference type="SMART" id="SM00173">
    <property type="entry name" value="RAS"/>
    <property type="match status" value="1"/>
</dbReference>
<reference evidence="3 4" key="1">
    <citation type="journal article" date="2018" name="Sci. Rep.">
        <title>Genomic signatures of local adaptation to the degree of environmental predictability in rotifers.</title>
        <authorList>
            <person name="Franch-Gras L."/>
            <person name="Hahn C."/>
            <person name="Garcia-Roger E.M."/>
            <person name="Carmona M.J."/>
            <person name="Serra M."/>
            <person name="Gomez A."/>
        </authorList>
    </citation>
    <scope>NUCLEOTIDE SEQUENCE [LARGE SCALE GENOMIC DNA]</scope>
    <source>
        <strain evidence="3">HYR1</strain>
    </source>
</reference>
<dbReference type="InterPro" id="IPR005225">
    <property type="entry name" value="Small_GTP-bd"/>
</dbReference>
<dbReference type="GO" id="GO:0005525">
    <property type="term" value="F:GTP binding"/>
    <property type="evidence" value="ECO:0007669"/>
    <property type="project" value="InterPro"/>
</dbReference>
<dbReference type="InterPro" id="IPR001806">
    <property type="entry name" value="Small_GTPase"/>
</dbReference>
<dbReference type="InterPro" id="IPR027417">
    <property type="entry name" value="P-loop_NTPase"/>
</dbReference>
<dbReference type="FunFam" id="3.40.50.300:FF:001447">
    <property type="entry name" value="Ras-related protein Rab-1B"/>
    <property type="match status" value="1"/>
</dbReference>
<dbReference type="OrthoDB" id="9989112at2759"/>
<protein>
    <submittedName>
        <fullName evidence="3">Ras-related Rab-39B-like</fullName>
    </submittedName>
</protein>